<evidence type="ECO:0000256" key="4">
    <source>
        <dbReference type="ARBA" id="ARBA00023319"/>
    </source>
</evidence>
<dbReference type="STRING" id="56723.ENSLBEP00000009298"/>
<dbReference type="InterPro" id="IPR003599">
    <property type="entry name" value="Ig_sub"/>
</dbReference>
<evidence type="ECO:0000313" key="8">
    <source>
        <dbReference type="Proteomes" id="UP000261660"/>
    </source>
</evidence>
<name>A0A3Q3EPE7_9LABR</name>
<evidence type="ECO:0000256" key="5">
    <source>
        <dbReference type="ARBA" id="ARBA00043266"/>
    </source>
</evidence>
<evidence type="ECO:0000256" key="2">
    <source>
        <dbReference type="ARBA" id="ARBA00023130"/>
    </source>
</evidence>
<evidence type="ECO:0000256" key="3">
    <source>
        <dbReference type="ARBA" id="ARBA00023170"/>
    </source>
</evidence>
<keyword evidence="5" id="KW-1279">T cell receptor</keyword>
<protein>
    <recommendedName>
        <fullName evidence="6">Ig-like domain-containing protein</fullName>
    </recommendedName>
</protein>
<dbReference type="InterPro" id="IPR007110">
    <property type="entry name" value="Ig-like_dom"/>
</dbReference>
<dbReference type="Ensembl" id="ENSLBET00000009811.1">
    <property type="protein sequence ID" value="ENSLBEP00000009298.1"/>
    <property type="gene ID" value="ENSLBEG00000007189.1"/>
</dbReference>
<sequence length="173" mass="19717">LIHFSTLYSEYFFKNSLPLSVLFSECKGEDRVIQPTQDVFASEGDTVTIDCQFETSMNPSLFWYRQEMGDFPKYMWKSYAGSSENALGISEFNVTINGKSVPLKIQKLQLTDSAVYYCALRPTVTGNTTTLTVKQWTWACTSVKASFELFTEITKRPKRTLNPESPVVLHTYT</sequence>
<dbReference type="InterPro" id="IPR051287">
    <property type="entry name" value="TCR_variable_region"/>
</dbReference>
<reference evidence="7" key="2">
    <citation type="submission" date="2025-09" db="UniProtKB">
        <authorList>
            <consortium name="Ensembl"/>
        </authorList>
    </citation>
    <scope>IDENTIFICATION</scope>
</reference>
<keyword evidence="5" id="KW-0391">Immunity</keyword>
<dbReference type="SMART" id="SM00409">
    <property type="entry name" value="IG"/>
    <property type="match status" value="1"/>
</dbReference>
<keyword evidence="8" id="KW-1185">Reference proteome</keyword>
<dbReference type="InParanoid" id="A0A3Q3EPE7"/>
<dbReference type="PROSITE" id="PS50835">
    <property type="entry name" value="IG_LIKE"/>
    <property type="match status" value="1"/>
</dbReference>
<dbReference type="Proteomes" id="UP000261660">
    <property type="component" value="Unplaced"/>
</dbReference>
<keyword evidence="1" id="KW-0732">Signal</keyword>
<dbReference type="Gene3D" id="2.60.40.10">
    <property type="entry name" value="Immunoglobulins"/>
    <property type="match status" value="1"/>
</dbReference>
<evidence type="ECO:0000256" key="1">
    <source>
        <dbReference type="ARBA" id="ARBA00022729"/>
    </source>
</evidence>
<dbReference type="InterPro" id="IPR036179">
    <property type="entry name" value="Ig-like_dom_sf"/>
</dbReference>
<evidence type="ECO:0000313" key="7">
    <source>
        <dbReference type="Ensembl" id="ENSLBEP00000009298.1"/>
    </source>
</evidence>
<organism evidence="7 8">
    <name type="scientific">Labrus bergylta</name>
    <name type="common">ballan wrasse</name>
    <dbReference type="NCBI Taxonomy" id="56723"/>
    <lineage>
        <taxon>Eukaryota</taxon>
        <taxon>Metazoa</taxon>
        <taxon>Chordata</taxon>
        <taxon>Craniata</taxon>
        <taxon>Vertebrata</taxon>
        <taxon>Euteleostomi</taxon>
        <taxon>Actinopterygii</taxon>
        <taxon>Neopterygii</taxon>
        <taxon>Teleostei</taxon>
        <taxon>Neoteleostei</taxon>
        <taxon>Acanthomorphata</taxon>
        <taxon>Eupercaria</taxon>
        <taxon>Labriformes</taxon>
        <taxon>Labridae</taxon>
        <taxon>Labrus</taxon>
    </lineage>
</organism>
<dbReference type="Pfam" id="PF07686">
    <property type="entry name" value="V-set"/>
    <property type="match status" value="1"/>
</dbReference>
<dbReference type="SMART" id="SM00406">
    <property type="entry name" value="IGv"/>
    <property type="match status" value="1"/>
</dbReference>
<dbReference type="GO" id="GO:0002250">
    <property type="term" value="P:adaptive immune response"/>
    <property type="evidence" value="ECO:0007669"/>
    <property type="project" value="UniProtKB-KW"/>
</dbReference>
<keyword evidence="4" id="KW-0393">Immunoglobulin domain</keyword>
<dbReference type="SUPFAM" id="SSF48726">
    <property type="entry name" value="Immunoglobulin"/>
    <property type="match status" value="1"/>
</dbReference>
<feature type="domain" description="Ig-like" evidence="6">
    <location>
        <begin position="18"/>
        <end position="134"/>
    </location>
</feature>
<proteinExistence type="predicted"/>
<dbReference type="PANTHER" id="PTHR19367">
    <property type="entry name" value="T-CELL RECEPTOR ALPHA CHAIN V REGION"/>
    <property type="match status" value="1"/>
</dbReference>
<reference evidence="7" key="1">
    <citation type="submission" date="2025-08" db="UniProtKB">
        <authorList>
            <consortium name="Ensembl"/>
        </authorList>
    </citation>
    <scope>IDENTIFICATION</scope>
</reference>
<dbReference type="AlphaFoldDB" id="A0A3Q3EPE7"/>
<keyword evidence="2" id="KW-1064">Adaptive immunity</keyword>
<keyword evidence="3" id="KW-0675">Receptor</keyword>
<dbReference type="GO" id="GO:0042101">
    <property type="term" value="C:T cell receptor complex"/>
    <property type="evidence" value="ECO:0007669"/>
    <property type="project" value="UniProtKB-KW"/>
</dbReference>
<accession>A0A3Q3EPE7</accession>
<dbReference type="GeneTree" id="ENSGT01030000234557"/>
<dbReference type="InterPro" id="IPR013783">
    <property type="entry name" value="Ig-like_fold"/>
</dbReference>
<dbReference type="InterPro" id="IPR013106">
    <property type="entry name" value="Ig_V-set"/>
</dbReference>
<evidence type="ECO:0000259" key="6">
    <source>
        <dbReference type="PROSITE" id="PS50835"/>
    </source>
</evidence>
<dbReference type="PANTHER" id="PTHR19367:SF18">
    <property type="entry name" value="T CELL RECEPTOR ALPHA VARIABLE 16"/>
    <property type="match status" value="1"/>
</dbReference>